<dbReference type="AlphaFoldDB" id="A0A392UL00"/>
<dbReference type="EMBL" id="LXQA010857954">
    <property type="protein sequence ID" value="MCI74313.1"/>
    <property type="molecule type" value="Genomic_DNA"/>
</dbReference>
<dbReference type="Proteomes" id="UP000265520">
    <property type="component" value="Unassembled WGS sequence"/>
</dbReference>
<accession>A0A392UL00</accession>
<proteinExistence type="predicted"/>
<comment type="caution">
    <text evidence="1">The sequence shown here is derived from an EMBL/GenBank/DDBJ whole genome shotgun (WGS) entry which is preliminary data.</text>
</comment>
<keyword evidence="2" id="KW-1185">Reference proteome</keyword>
<reference evidence="1 2" key="1">
    <citation type="journal article" date="2018" name="Front. Plant Sci.">
        <title>Red Clover (Trifolium pratense) and Zigzag Clover (T. medium) - A Picture of Genomic Similarities and Differences.</title>
        <authorList>
            <person name="Dluhosova J."/>
            <person name="Istvanek J."/>
            <person name="Nedelnik J."/>
            <person name="Repkova J."/>
        </authorList>
    </citation>
    <scope>NUCLEOTIDE SEQUENCE [LARGE SCALE GENOMIC DNA]</scope>
    <source>
        <strain evidence="2">cv. 10/8</strain>
        <tissue evidence="1">Leaf</tissue>
    </source>
</reference>
<name>A0A392UL00_9FABA</name>
<evidence type="ECO:0000313" key="2">
    <source>
        <dbReference type="Proteomes" id="UP000265520"/>
    </source>
</evidence>
<organism evidence="1 2">
    <name type="scientific">Trifolium medium</name>
    <dbReference type="NCBI Taxonomy" id="97028"/>
    <lineage>
        <taxon>Eukaryota</taxon>
        <taxon>Viridiplantae</taxon>
        <taxon>Streptophyta</taxon>
        <taxon>Embryophyta</taxon>
        <taxon>Tracheophyta</taxon>
        <taxon>Spermatophyta</taxon>
        <taxon>Magnoliopsida</taxon>
        <taxon>eudicotyledons</taxon>
        <taxon>Gunneridae</taxon>
        <taxon>Pentapetalae</taxon>
        <taxon>rosids</taxon>
        <taxon>fabids</taxon>
        <taxon>Fabales</taxon>
        <taxon>Fabaceae</taxon>
        <taxon>Papilionoideae</taxon>
        <taxon>50 kb inversion clade</taxon>
        <taxon>NPAAA clade</taxon>
        <taxon>Hologalegina</taxon>
        <taxon>IRL clade</taxon>
        <taxon>Trifolieae</taxon>
        <taxon>Trifolium</taxon>
    </lineage>
</organism>
<evidence type="ECO:0000313" key="1">
    <source>
        <dbReference type="EMBL" id="MCI74313.1"/>
    </source>
</evidence>
<protein>
    <submittedName>
        <fullName evidence="1">Uncharacterized protein</fullName>
    </submittedName>
</protein>
<feature type="non-terminal residue" evidence="1">
    <location>
        <position position="42"/>
    </location>
</feature>
<sequence>MKSWEMWGGMMQVVGEKRRLHLQTMGSWATRLSHLALRLLLL</sequence>